<organism evidence="3 4">
    <name type="scientific">Chelativorans composti</name>
    <dbReference type="NCBI Taxonomy" id="768533"/>
    <lineage>
        <taxon>Bacteria</taxon>
        <taxon>Pseudomonadati</taxon>
        <taxon>Pseudomonadota</taxon>
        <taxon>Alphaproteobacteria</taxon>
        <taxon>Hyphomicrobiales</taxon>
        <taxon>Phyllobacteriaceae</taxon>
        <taxon>Chelativorans</taxon>
    </lineage>
</organism>
<feature type="compositionally biased region" description="Basic residues" evidence="2">
    <location>
        <begin position="1"/>
        <end position="11"/>
    </location>
</feature>
<comment type="caution">
    <text evidence="3">The sequence shown here is derived from an EMBL/GenBank/DDBJ whole genome shotgun (WGS) entry which is preliminary data.</text>
</comment>
<protein>
    <recommendedName>
        <fullName evidence="5">Phage tail protein</fullName>
    </recommendedName>
</protein>
<feature type="compositionally biased region" description="Low complexity" evidence="2">
    <location>
        <begin position="125"/>
        <end position="134"/>
    </location>
</feature>
<keyword evidence="4" id="KW-1185">Reference proteome</keyword>
<feature type="region of interest" description="Disordered" evidence="2">
    <location>
        <begin position="1"/>
        <end position="134"/>
    </location>
</feature>
<feature type="coiled-coil region" evidence="1">
    <location>
        <begin position="169"/>
        <end position="223"/>
    </location>
</feature>
<dbReference type="EMBL" id="JBHUIR010000021">
    <property type="protein sequence ID" value="MFD2259623.1"/>
    <property type="molecule type" value="Genomic_DNA"/>
</dbReference>
<name>A0ABW5DGG5_9HYPH</name>
<gene>
    <name evidence="3" type="ORF">ACFSMZ_07565</name>
</gene>
<evidence type="ECO:0000256" key="2">
    <source>
        <dbReference type="SAM" id="MobiDB-lite"/>
    </source>
</evidence>
<proteinExistence type="predicted"/>
<evidence type="ECO:0008006" key="5">
    <source>
        <dbReference type="Google" id="ProtNLM"/>
    </source>
</evidence>
<evidence type="ECO:0000313" key="4">
    <source>
        <dbReference type="Proteomes" id="UP001597373"/>
    </source>
</evidence>
<accession>A0ABW5DGG5</accession>
<feature type="compositionally biased region" description="Basic and acidic residues" evidence="2">
    <location>
        <begin position="12"/>
        <end position="30"/>
    </location>
</feature>
<evidence type="ECO:0000313" key="3">
    <source>
        <dbReference type="EMBL" id="MFD2259623.1"/>
    </source>
</evidence>
<evidence type="ECO:0000256" key="1">
    <source>
        <dbReference type="SAM" id="Coils"/>
    </source>
</evidence>
<keyword evidence="1" id="KW-0175">Coiled coil</keyword>
<feature type="coiled-coil region" evidence="1">
    <location>
        <begin position="263"/>
        <end position="330"/>
    </location>
</feature>
<feature type="compositionally biased region" description="Gly residues" evidence="2">
    <location>
        <begin position="106"/>
        <end position="115"/>
    </location>
</feature>
<sequence>MAKTPRTRHSTPKREPVTIDLEAVKVEETPKAPSGAQPSRERPASVQAPDSVQPDVSAHATEPNQIPEDASAAPNSSVEAETGPASDRTESAAEASGLADVSPAEDGGGNGGDGGAETSDDKARGASPQPAPATAARSAGSAIAGGMIGGIVALLAVGGLQYAGVLPALNAQQGAAAALRDEIAALQGQIADLRTNQPALPSFDAERRQISELRDMVQSLEQRLQTEGSGGQSRALSEFEQRLGNLERSVAELPQRLVEAGSATEFSDRLQAAEQEIANLRQTVNGVADAARQAAEEAAGQKVSGLATWYDELSESLNSLQVRVDELAAEVARQDDGPKVAVVVAASSLKSAIERGAPFASELETYSALASNASELEPLRPYADSGIPALATLGEEASKLASRIAAAERAVPESAGLLDRFTASIRSIVTVRPVGEVPGEQPSAIAARMEAAVQRGDLAAALREYESLPDDMKALGVDFAAKLRARQAADDILDKALSTALKPA</sequence>
<reference evidence="4" key="1">
    <citation type="journal article" date="2019" name="Int. J. Syst. Evol. Microbiol.">
        <title>The Global Catalogue of Microorganisms (GCM) 10K type strain sequencing project: providing services to taxonomists for standard genome sequencing and annotation.</title>
        <authorList>
            <consortium name="The Broad Institute Genomics Platform"/>
            <consortium name="The Broad Institute Genome Sequencing Center for Infectious Disease"/>
            <person name="Wu L."/>
            <person name="Ma J."/>
        </authorList>
    </citation>
    <scope>NUCLEOTIDE SEQUENCE [LARGE SCALE GENOMIC DNA]</scope>
    <source>
        <strain evidence="4">KCTC 23707</strain>
    </source>
</reference>
<dbReference type="Proteomes" id="UP001597373">
    <property type="component" value="Unassembled WGS sequence"/>
</dbReference>
<dbReference type="RefSeq" id="WP_345098965.1">
    <property type="nucleotide sequence ID" value="NZ_BAABGS010000020.1"/>
</dbReference>
<dbReference type="Gene3D" id="1.10.287.1490">
    <property type="match status" value="1"/>
</dbReference>